<dbReference type="PANTHER" id="PTHR43806:SF11">
    <property type="entry name" value="CEREVISIN-RELATED"/>
    <property type="match status" value="1"/>
</dbReference>
<comment type="similarity">
    <text evidence="1 5">Belongs to the peptidase S8 family.</text>
</comment>
<dbReference type="InterPro" id="IPR050131">
    <property type="entry name" value="Peptidase_S8_subtilisin-like"/>
</dbReference>
<keyword evidence="3 5" id="KW-0378">Hydrolase</keyword>
<accession>A0A6V8QLG6</accession>
<dbReference type="InterPro" id="IPR015500">
    <property type="entry name" value="Peptidase_S8_subtilisin-rel"/>
</dbReference>
<evidence type="ECO:0000259" key="6">
    <source>
        <dbReference type="Pfam" id="PF00082"/>
    </source>
</evidence>
<evidence type="ECO:0000313" key="7">
    <source>
        <dbReference type="EMBL" id="GFP53327.1"/>
    </source>
</evidence>
<gene>
    <name evidence="7" type="ORF">TASIC1_0002051100</name>
</gene>
<protein>
    <submittedName>
        <fullName evidence="7">Intracellular serine protease</fullName>
    </submittedName>
</protein>
<dbReference type="PANTHER" id="PTHR43806">
    <property type="entry name" value="PEPTIDASE S8"/>
    <property type="match status" value="1"/>
</dbReference>
<dbReference type="Proteomes" id="UP000517252">
    <property type="component" value="Unassembled WGS sequence"/>
</dbReference>
<proteinExistence type="inferred from homology"/>
<dbReference type="SUPFAM" id="SSF52743">
    <property type="entry name" value="Subtilisin-like"/>
    <property type="match status" value="1"/>
</dbReference>
<name>A0A6V8QLG6_TRIAP</name>
<feature type="active site" description="Charge relay system" evidence="5">
    <location>
        <position position="30"/>
    </location>
</feature>
<dbReference type="Pfam" id="PF00082">
    <property type="entry name" value="Peptidase_S8"/>
    <property type="match status" value="1"/>
</dbReference>
<comment type="caution">
    <text evidence="7">The sequence shown here is derived from an EMBL/GenBank/DDBJ whole genome shotgun (WGS) entry which is preliminary data.</text>
</comment>
<evidence type="ECO:0000256" key="4">
    <source>
        <dbReference type="ARBA" id="ARBA00022825"/>
    </source>
</evidence>
<evidence type="ECO:0000256" key="5">
    <source>
        <dbReference type="PROSITE-ProRule" id="PRU01240"/>
    </source>
</evidence>
<evidence type="ECO:0000256" key="2">
    <source>
        <dbReference type="ARBA" id="ARBA00022670"/>
    </source>
</evidence>
<dbReference type="OrthoDB" id="206201at2759"/>
<dbReference type="GO" id="GO:0004252">
    <property type="term" value="F:serine-type endopeptidase activity"/>
    <property type="evidence" value="ECO:0007669"/>
    <property type="project" value="UniProtKB-UniRule"/>
</dbReference>
<evidence type="ECO:0000313" key="8">
    <source>
        <dbReference type="Proteomes" id="UP000517252"/>
    </source>
</evidence>
<evidence type="ECO:0000256" key="3">
    <source>
        <dbReference type="ARBA" id="ARBA00022801"/>
    </source>
</evidence>
<dbReference type="PROSITE" id="PS51892">
    <property type="entry name" value="SUBTILASE"/>
    <property type="match status" value="1"/>
</dbReference>
<dbReference type="AlphaFoldDB" id="A0A6V8QLG6"/>
<keyword evidence="4 5" id="KW-0720">Serine protease</keyword>
<dbReference type="InterPro" id="IPR036852">
    <property type="entry name" value="Peptidase_S8/S53_dom_sf"/>
</dbReference>
<sequence length="295" mass="32235">MQSFLYSHLPESHMDSHEKLFKRVKVCIIDTGFDERHPSLIGAKSMRRLVATKSFKGDPCDLNDEVGHGTHIAELIQTLAPEAELCIAKVAVANEMPQEDTELIIEAIHWAVAQDADIISLSLGLDVLDSRLDFAINEAVAAGKIILAAAGNDGNNKPRAYPGRNRNVLCIHASNGKGKDGGISPRAWDNDDNFMTLGTAVPLFWKGKEVIKFGTSFATAVAAAIAADALAIIPQKVPLTPEQLSRLYSSSGMRSIFDLFSVPENGYKYIAPWNLWDGSRPSLLIRELISDALRR</sequence>
<dbReference type="Gene3D" id="3.40.50.200">
    <property type="entry name" value="Peptidase S8/S53 domain"/>
    <property type="match status" value="1"/>
</dbReference>
<feature type="active site" description="Charge relay system" evidence="5">
    <location>
        <position position="68"/>
    </location>
</feature>
<keyword evidence="2 5" id="KW-0645">Protease</keyword>
<dbReference type="InterPro" id="IPR000209">
    <property type="entry name" value="Peptidase_S8/S53_dom"/>
</dbReference>
<reference evidence="7 8" key="1">
    <citation type="submission" date="2020-07" db="EMBL/GenBank/DDBJ databases">
        <title>Trichoderma asperellum IC-1 whole genome shotgun sequence.</title>
        <authorList>
            <person name="Kanamasa S."/>
            <person name="Takahashi H."/>
        </authorList>
    </citation>
    <scope>NUCLEOTIDE SEQUENCE [LARGE SCALE GENOMIC DNA]</scope>
    <source>
        <strain evidence="7 8">IC-1</strain>
    </source>
</reference>
<dbReference type="PRINTS" id="PR00723">
    <property type="entry name" value="SUBTILISIN"/>
</dbReference>
<organism evidence="7 8">
    <name type="scientific">Trichoderma asperellum</name>
    <name type="common">Filamentous fungus</name>
    <dbReference type="NCBI Taxonomy" id="101201"/>
    <lineage>
        <taxon>Eukaryota</taxon>
        <taxon>Fungi</taxon>
        <taxon>Dikarya</taxon>
        <taxon>Ascomycota</taxon>
        <taxon>Pezizomycotina</taxon>
        <taxon>Sordariomycetes</taxon>
        <taxon>Hypocreomycetidae</taxon>
        <taxon>Hypocreales</taxon>
        <taxon>Hypocreaceae</taxon>
        <taxon>Trichoderma</taxon>
    </lineage>
</organism>
<feature type="active site" description="Charge relay system" evidence="5">
    <location>
        <position position="216"/>
    </location>
</feature>
<dbReference type="EMBL" id="BLZH01000002">
    <property type="protein sequence ID" value="GFP53327.1"/>
    <property type="molecule type" value="Genomic_DNA"/>
</dbReference>
<dbReference type="GO" id="GO:0006508">
    <property type="term" value="P:proteolysis"/>
    <property type="evidence" value="ECO:0007669"/>
    <property type="project" value="UniProtKB-KW"/>
</dbReference>
<feature type="domain" description="Peptidase S8/S53" evidence="6">
    <location>
        <begin position="22"/>
        <end position="248"/>
    </location>
</feature>
<evidence type="ECO:0000256" key="1">
    <source>
        <dbReference type="ARBA" id="ARBA00011073"/>
    </source>
</evidence>